<evidence type="ECO:0000313" key="3">
    <source>
        <dbReference type="Proteomes" id="UP000190130"/>
    </source>
</evidence>
<proteinExistence type="predicted"/>
<sequence length="88" mass="10526">MTTGFRWLCPGRLPATKRSIGGPGGRHKRLMSLCRHLFSKAGLSCPRRPRCPRRSGRKRHRRLPHPPRGRCRRPRRRCRLRPRCRPRW</sequence>
<evidence type="ECO:0000313" key="2">
    <source>
        <dbReference type="EMBL" id="SKB85198.1"/>
    </source>
</evidence>
<reference evidence="2 3" key="1">
    <citation type="submission" date="2017-02" db="EMBL/GenBank/DDBJ databases">
        <authorList>
            <person name="Peterson S.W."/>
        </authorList>
    </citation>
    <scope>NUCLEOTIDE SEQUENCE [LARGE SCALE GENOMIC DNA]</scope>
    <source>
        <strain evidence="2 3">DSM 9653</strain>
    </source>
</reference>
<feature type="region of interest" description="Disordered" evidence="1">
    <location>
        <begin position="46"/>
        <end position="73"/>
    </location>
</feature>
<feature type="compositionally biased region" description="Basic residues" evidence="1">
    <location>
        <begin position="47"/>
        <end position="73"/>
    </location>
</feature>
<protein>
    <submittedName>
        <fullName evidence="2">Uncharacterized protein</fullName>
    </submittedName>
</protein>
<evidence type="ECO:0000256" key="1">
    <source>
        <dbReference type="SAM" id="MobiDB-lite"/>
    </source>
</evidence>
<accession>A0A1T5EMZ6</accession>
<dbReference type="EMBL" id="FUYX01000006">
    <property type="protein sequence ID" value="SKB85198.1"/>
    <property type="molecule type" value="Genomic_DNA"/>
</dbReference>
<organism evidence="2 3">
    <name type="scientific">Bosea thiooxidans</name>
    <dbReference type="NCBI Taxonomy" id="53254"/>
    <lineage>
        <taxon>Bacteria</taxon>
        <taxon>Pseudomonadati</taxon>
        <taxon>Pseudomonadota</taxon>
        <taxon>Alphaproteobacteria</taxon>
        <taxon>Hyphomicrobiales</taxon>
        <taxon>Boseaceae</taxon>
        <taxon>Bosea</taxon>
    </lineage>
</organism>
<gene>
    <name evidence="2" type="ORF">SAMN05660750_02658</name>
</gene>
<dbReference type="Proteomes" id="UP000190130">
    <property type="component" value="Unassembled WGS sequence"/>
</dbReference>
<name>A0A1T5EMZ6_9HYPH</name>
<dbReference type="AlphaFoldDB" id="A0A1T5EMZ6"/>